<feature type="compositionally biased region" description="Polar residues" evidence="2">
    <location>
        <begin position="1"/>
        <end position="10"/>
    </location>
</feature>
<proteinExistence type="predicted"/>
<sequence length="176" mass="20036">MSSKPSTPSFSEKRNRQKADKLVRTAENALATGRDKEAIPYLDRASELARNNPERLERTLLLTGETHRNLGDMEAARTCFRSVLKANPTCGRAWKYLSDITKLTTDSDDIKNMVALLNRDDVLDFQKANRSVRTASAAQVRQKLYQTSVERWKPYEPYIQPLLSALGLHESDREHS</sequence>
<dbReference type="Proteomes" id="UP000664405">
    <property type="component" value="Unassembled WGS sequence"/>
</dbReference>
<reference evidence="3" key="1">
    <citation type="submission" date="2020-12" db="EMBL/GenBank/DDBJ databases">
        <title>Oil enriched cultivation method for isolating marine PHA-producing bacteria.</title>
        <authorList>
            <person name="Zheng W."/>
            <person name="Yu S."/>
            <person name="Huang Y."/>
        </authorList>
    </citation>
    <scope>NUCLEOTIDE SEQUENCE</scope>
    <source>
        <strain evidence="3">SY-2-3</strain>
    </source>
</reference>
<feature type="compositionally biased region" description="Basic and acidic residues" evidence="2">
    <location>
        <begin position="11"/>
        <end position="24"/>
    </location>
</feature>
<evidence type="ECO:0000256" key="2">
    <source>
        <dbReference type="SAM" id="MobiDB-lite"/>
    </source>
</evidence>
<dbReference type="Gene3D" id="1.25.40.10">
    <property type="entry name" value="Tetratricopeptide repeat domain"/>
    <property type="match status" value="1"/>
</dbReference>
<dbReference type="SMART" id="SM00028">
    <property type="entry name" value="TPR"/>
    <property type="match status" value="2"/>
</dbReference>
<feature type="region of interest" description="Disordered" evidence="2">
    <location>
        <begin position="1"/>
        <end position="29"/>
    </location>
</feature>
<dbReference type="InterPro" id="IPR019734">
    <property type="entry name" value="TPR_rpt"/>
</dbReference>
<evidence type="ECO:0000313" key="3">
    <source>
        <dbReference type="EMBL" id="MBN8198839.1"/>
    </source>
</evidence>
<dbReference type="InterPro" id="IPR011990">
    <property type="entry name" value="TPR-like_helical_dom_sf"/>
</dbReference>
<evidence type="ECO:0000256" key="1">
    <source>
        <dbReference type="PROSITE-ProRule" id="PRU00339"/>
    </source>
</evidence>
<dbReference type="PROSITE" id="PS50005">
    <property type="entry name" value="TPR"/>
    <property type="match status" value="1"/>
</dbReference>
<comment type="caution">
    <text evidence="3">The sequence shown here is derived from an EMBL/GenBank/DDBJ whole genome shotgun (WGS) entry which is preliminary data.</text>
</comment>
<gene>
    <name evidence="3" type="ORF">JF547_20405</name>
</gene>
<protein>
    <submittedName>
        <fullName evidence="3">Tetratricopeptide repeat protein</fullName>
    </submittedName>
</protein>
<dbReference type="EMBL" id="JAEKJW010000004">
    <property type="protein sequence ID" value="MBN8198839.1"/>
    <property type="molecule type" value="Genomic_DNA"/>
</dbReference>
<keyword evidence="1" id="KW-0802">TPR repeat</keyword>
<name>A0A8I1MBY1_9PROT</name>
<dbReference type="SUPFAM" id="SSF48452">
    <property type="entry name" value="TPR-like"/>
    <property type="match status" value="1"/>
</dbReference>
<dbReference type="Pfam" id="PF13181">
    <property type="entry name" value="TPR_8"/>
    <property type="match status" value="1"/>
</dbReference>
<evidence type="ECO:0000313" key="4">
    <source>
        <dbReference type="Proteomes" id="UP000664405"/>
    </source>
</evidence>
<dbReference type="RefSeq" id="WP_206928483.1">
    <property type="nucleotide sequence ID" value="NZ_JAEKJW010000004.1"/>
</dbReference>
<dbReference type="AlphaFoldDB" id="A0A8I1MBY1"/>
<feature type="repeat" description="TPR" evidence="1">
    <location>
        <begin position="57"/>
        <end position="90"/>
    </location>
</feature>
<accession>A0A8I1MBY1</accession>
<organism evidence="3 4">
    <name type="scientific">Thalassospira povalilytica</name>
    <dbReference type="NCBI Taxonomy" id="732237"/>
    <lineage>
        <taxon>Bacteria</taxon>
        <taxon>Pseudomonadati</taxon>
        <taxon>Pseudomonadota</taxon>
        <taxon>Alphaproteobacteria</taxon>
        <taxon>Rhodospirillales</taxon>
        <taxon>Thalassospiraceae</taxon>
        <taxon>Thalassospira</taxon>
    </lineage>
</organism>